<protein>
    <recommendedName>
        <fullName evidence="9">Dihydrofolate synthase/folylpolyglutamate synthase</fullName>
        <ecNumber evidence="7">6.3.2.12</ecNumber>
        <ecNumber evidence="8">6.3.2.17</ecNumber>
    </recommendedName>
    <alternativeName>
        <fullName evidence="18">Folylpoly-gamma-glutamate synthetase-dihydrofolate synthetase</fullName>
    </alternativeName>
    <alternativeName>
        <fullName evidence="16">Folylpolyglutamate synthetase</fullName>
    </alternativeName>
    <alternativeName>
        <fullName evidence="17">Tetrahydrofolylpolyglutamate synthase</fullName>
    </alternativeName>
</protein>
<evidence type="ECO:0000256" key="20">
    <source>
        <dbReference type="ARBA" id="ARBA00047808"/>
    </source>
</evidence>
<reference evidence="26 27" key="1">
    <citation type="submission" date="2006-03" db="EMBL/GenBank/DDBJ databases">
        <authorList>
            <person name="Pinhassi J."/>
            <person name="Pedros-Alio C."/>
            <person name="Ferriera S."/>
            <person name="Johnson J."/>
            <person name="Kravitz S."/>
            <person name="Halpern A."/>
            <person name="Remington K."/>
            <person name="Beeson K."/>
            <person name="Tran B."/>
            <person name="Rogers Y.-H."/>
            <person name="Friedman R."/>
            <person name="Venter J.C."/>
        </authorList>
    </citation>
    <scope>NUCLEOTIDE SEQUENCE [LARGE SCALE GENOMIC DNA]</scope>
    <source>
        <strain evidence="26 27">RED65</strain>
    </source>
</reference>
<feature type="domain" description="Mur ligase central" evidence="25">
    <location>
        <begin position="46"/>
        <end position="189"/>
    </location>
</feature>
<feature type="domain" description="Mur ligase C-terminal" evidence="24">
    <location>
        <begin position="299"/>
        <end position="410"/>
    </location>
</feature>
<evidence type="ECO:0000256" key="8">
    <source>
        <dbReference type="ARBA" id="ARBA00013025"/>
    </source>
</evidence>
<evidence type="ECO:0000256" key="1">
    <source>
        <dbReference type="ARBA" id="ARBA00001946"/>
    </source>
</evidence>
<dbReference type="Pfam" id="PF08245">
    <property type="entry name" value="Mur_ligase_M"/>
    <property type="match status" value="1"/>
</dbReference>
<comment type="catalytic activity">
    <reaction evidence="20">
        <text>10-formyltetrahydrofolyl-(gamma-L-Glu)(n) + L-glutamate + ATP = 10-formyltetrahydrofolyl-(gamma-L-Glu)(n+1) + ADP + phosphate + H(+)</text>
        <dbReference type="Rhea" id="RHEA:51904"/>
        <dbReference type="Rhea" id="RHEA-COMP:13088"/>
        <dbReference type="Rhea" id="RHEA-COMP:14300"/>
        <dbReference type="ChEBI" id="CHEBI:15378"/>
        <dbReference type="ChEBI" id="CHEBI:29985"/>
        <dbReference type="ChEBI" id="CHEBI:30616"/>
        <dbReference type="ChEBI" id="CHEBI:43474"/>
        <dbReference type="ChEBI" id="CHEBI:134413"/>
        <dbReference type="ChEBI" id="CHEBI:456216"/>
        <dbReference type="EC" id="6.3.2.17"/>
    </reaction>
</comment>
<comment type="function">
    <text evidence="2">Functions in two distinct reactions of the de novo folate biosynthetic pathway. Catalyzes the addition of a glutamate residue to dihydropteroate (7,8-dihydropteroate or H2Pte) to form dihydrofolate (7,8-dihydrofolate monoglutamate or H2Pte-Glu). Also catalyzes successive additions of L-glutamate to tetrahydrofolate or 10-formyltetrahydrofolate or 5,10-methylenetetrahydrofolate, leading to folylpolyglutamate derivatives.</text>
</comment>
<dbReference type="InterPro" id="IPR036565">
    <property type="entry name" value="Mur-like_cat_sf"/>
</dbReference>
<dbReference type="EMBL" id="AAQH01000001">
    <property type="protein sequence ID" value="EAT13545.1"/>
    <property type="molecule type" value="Genomic_DNA"/>
</dbReference>
<evidence type="ECO:0000256" key="7">
    <source>
        <dbReference type="ARBA" id="ARBA00013023"/>
    </source>
</evidence>
<dbReference type="AlphaFoldDB" id="Q1N6P7"/>
<comment type="catalytic activity">
    <reaction evidence="22">
        <text>7,8-dihydropteroate + L-glutamate + ATP = 7,8-dihydrofolate + ADP + phosphate + H(+)</text>
        <dbReference type="Rhea" id="RHEA:23584"/>
        <dbReference type="ChEBI" id="CHEBI:15378"/>
        <dbReference type="ChEBI" id="CHEBI:17839"/>
        <dbReference type="ChEBI" id="CHEBI:29985"/>
        <dbReference type="ChEBI" id="CHEBI:30616"/>
        <dbReference type="ChEBI" id="CHEBI:43474"/>
        <dbReference type="ChEBI" id="CHEBI:57451"/>
        <dbReference type="ChEBI" id="CHEBI:456216"/>
        <dbReference type="EC" id="6.3.2.12"/>
    </reaction>
</comment>
<keyword evidence="11" id="KW-0479">Metal-binding</keyword>
<dbReference type="OrthoDB" id="9809356at2"/>
<dbReference type="PANTHER" id="PTHR11136:SF0">
    <property type="entry name" value="DIHYDROFOLATE SYNTHETASE-RELATED"/>
    <property type="match status" value="1"/>
</dbReference>
<comment type="similarity">
    <text evidence="5 23">Belongs to the folylpolyglutamate synthase family.</text>
</comment>
<keyword evidence="15" id="KW-0289">Folate biosynthesis</keyword>
<evidence type="ECO:0000313" key="26">
    <source>
        <dbReference type="EMBL" id="EAT13545.1"/>
    </source>
</evidence>
<evidence type="ECO:0000256" key="23">
    <source>
        <dbReference type="PIRNR" id="PIRNR001563"/>
    </source>
</evidence>
<evidence type="ECO:0000259" key="24">
    <source>
        <dbReference type="Pfam" id="PF02875"/>
    </source>
</evidence>
<dbReference type="Gene3D" id="3.40.1190.10">
    <property type="entry name" value="Mur-like, catalytic domain"/>
    <property type="match status" value="1"/>
</dbReference>
<evidence type="ECO:0000256" key="14">
    <source>
        <dbReference type="ARBA" id="ARBA00022842"/>
    </source>
</evidence>
<comment type="cofactor">
    <cofactor evidence="1">
        <name>Mg(2+)</name>
        <dbReference type="ChEBI" id="CHEBI:18420"/>
    </cofactor>
</comment>
<dbReference type="SUPFAM" id="SSF53244">
    <property type="entry name" value="MurD-like peptide ligases, peptide-binding domain"/>
    <property type="match status" value="1"/>
</dbReference>
<comment type="subunit">
    <text evidence="6">Monomer.</text>
</comment>
<evidence type="ECO:0000256" key="18">
    <source>
        <dbReference type="ARBA" id="ARBA00032510"/>
    </source>
</evidence>
<dbReference type="Gene3D" id="3.90.190.20">
    <property type="entry name" value="Mur ligase, C-terminal domain"/>
    <property type="match status" value="1"/>
</dbReference>
<dbReference type="EC" id="6.3.2.12" evidence="7"/>
<proteinExistence type="inferred from homology"/>
<dbReference type="GO" id="GO:0005737">
    <property type="term" value="C:cytoplasm"/>
    <property type="evidence" value="ECO:0007669"/>
    <property type="project" value="TreeGrafter"/>
</dbReference>
<dbReference type="EC" id="6.3.2.17" evidence="8"/>
<comment type="pathway">
    <text evidence="3">Cofactor biosynthesis; tetrahydrofolate biosynthesis; 7,8-dihydrofolate from 2-amino-4-hydroxy-6-hydroxymethyl-7,8-dihydropteridine diphosphate and 4-aminobenzoate: step 2/2.</text>
</comment>
<organism evidence="26 27">
    <name type="scientific">Bermanella marisrubri</name>
    <dbReference type="NCBI Taxonomy" id="207949"/>
    <lineage>
        <taxon>Bacteria</taxon>
        <taxon>Pseudomonadati</taxon>
        <taxon>Pseudomonadota</taxon>
        <taxon>Gammaproteobacteria</taxon>
        <taxon>Oceanospirillales</taxon>
        <taxon>Oceanospirillaceae</taxon>
        <taxon>Bermanella</taxon>
    </lineage>
</organism>
<evidence type="ECO:0000256" key="22">
    <source>
        <dbReference type="ARBA" id="ARBA00049161"/>
    </source>
</evidence>
<keyword evidence="14" id="KW-0460">Magnesium</keyword>
<name>Q1N6P7_9GAMM</name>
<keyword evidence="27" id="KW-1185">Reference proteome</keyword>
<dbReference type="InterPro" id="IPR036615">
    <property type="entry name" value="Mur_ligase_C_dom_sf"/>
</dbReference>
<dbReference type="SUPFAM" id="SSF53623">
    <property type="entry name" value="MurD-like peptide ligases, catalytic domain"/>
    <property type="match status" value="1"/>
</dbReference>
<evidence type="ECO:0000256" key="5">
    <source>
        <dbReference type="ARBA" id="ARBA00008276"/>
    </source>
</evidence>
<dbReference type="InterPro" id="IPR001645">
    <property type="entry name" value="Folylpolyglutamate_synth"/>
</dbReference>
<evidence type="ECO:0000256" key="19">
    <source>
        <dbReference type="ARBA" id="ARBA00047493"/>
    </source>
</evidence>
<evidence type="ECO:0000256" key="15">
    <source>
        <dbReference type="ARBA" id="ARBA00022909"/>
    </source>
</evidence>
<evidence type="ECO:0000256" key="2">
    <source>
        <dbReference type="ARBA" id="ARBA00002714"/>
    </source>
</evidence>
<evidence type="ECO:0000256" key="11">
    <source>
        <dbReference type="ARBA" id="ARBA00022723"/>
    </source>
</evidence>
<dbReference type="Proteomes" id="UP000004263">
    <property type="component" value="Unassembled WGS sequence"/>
</dbReference>
<dbReference type="GO" id="GO:0046656">
    <property type="term" value="P:folic acid biosynthetic process"/>
    <property type="evidence" value="ECO:0007669"/>
    <property type="project" value="UniProtKB-KW"/>
</dbReference>
<dbReference type="NCBIfam" id="NF008101">
    <property type="entry name" value="PRK10846.1"/>
    <property type="match status" value="1"/>
</dbReference>
<dbReference type="HOGENOM" id="CLU_015869_1_0_6"/>
<dbReference type="PANTHER" id="PTHR11136">
    <property type="entry name" value="FOLYLPOLYGLUTAMATE SYNTHASE-RELATED"/>
    <property type="match status" value="1"/>
</dbReference>
<dbReference type="FunFam" id="3.40.1190.10:FF:000004">
    <property type="entry name" value="Dihydrofolate synthase/folylpolyglutamate synthase"/>
    <property type="match status" value="1"/>
</dbReference>
<dbReference type="GO" id="GO:0046872">
    <property type="term" value="F:metal ion binding"/>
    <property type="evidence" value="ECO:0007669"/>
    <property type="project" value="UniProtKB-KW"/>
</dbReference>
<evidence type="ECO:0000256" key="10">
    <source>
        <dbReference type="ARBA" id="ARBA00022598"/>
    </source>
</evidence>
<keyword evidence="13 23" id="KW-0067">ATP-binding</keyword>
<dbReference type="GO" id="GO:0004326">
    <property type="term" value="F:tetrahydrofolylpolyglutamate synthase activity"/>
    <property type="evidence" value="ECO:0007669"/>
    <property type="project" value="UniProtKB-EC"/>
</dbReference>
<keyword evidence="12 23" id="KW-0547">Nucleotide-binding</keyword>
<dbReference type="Pfam" id="PF02875">
    <property type="entry name" value="Mur_ligase_C"/>
    <property type="match status" value="1"/>
</dbReference>
<evidence type="ECO:0000256" key="21">
    <source>
        <dbReference type="ARBA" id="ARBA00049035"/>
    </source>
</evidence>
<evidence type="ECO:0000313" key="27">
    <source>
        <dbReference type="Proteomes" id="UP000004263"/>
    </source>
</evidence>
<comment type="caution">
    <text evidence="26">The sequence shown here is derived from an EMBL/GenBank/DDBJ whole genome shotgun (WGS) entry which is preliminary data.</text>
</comment>
<comment type="catalytic activity">
    <reaction evidence="19">
        <text>(6S)-5,6,7,8-tetrahydrofolyl-(gamma-L-Glu)(n) + L-glutamate + ATP = (6S)-5,6,7,8-tetrahydrofolyl-(gamma-L-Glu)(n+1) + ADP + phosphate + H(+)</text>
        <dbReference type="Rhea" id="RHEA:10580"/>
        <dbReference type="Rhea" id="RHEA-COMP:14738"/>
        <dbReference type="Rhea" id="RHEA-COMP:14740"/>
        <dbReference type="ChEBI" id="CHEBI:15378"/>
        <dbReference type="ChEBI" id="CHEBI:29985"/>
        <dbReference type="ChEBI" id="CHEBI:30616"/>
        <dbReference type="ChEBI" id="CHEBI:43474"/>
        <dbReference type="ChEBI" id="CHEBI:141005"/>
        <dbReference type="ChEBI" id="CHEBI:456216"/>
        <dbReference type="EC" id="6.3.2.17"/>
    </reaction>
</comment>
<dbReference type="GO" id="GO:0046654">
    <property type="term" value="P:tetrahydrofolate biosynthetic process"/>
    <property type="evidence" value="ECO:0007669"/>
    <property type="project" value="UniProtKB-UniPathway"/>
</dbReference>
<evidence type="ECO:0000259" key="25">
    <source>
        <dbReference type="Pfam" id="PF08245"/>
    </source>
</evidence>
<dbReference type="GO" id="GO:0005524">
    <property type="term" value="F:ATP binding"/>
    <property type="evidence" value="ECO:0007669"/>
    <property type="project" value="UniProtKB-KW"/>
</dbReference>
<evidence type="ECO:0000256" key="13">
    <source>
        <dbReference type="ARBA" id="ARBA00022840"/>
    </source>
</evidence>
<accession>Q1N6P7</accession>
<evidence type="ECO:0000256" key="16">
    <source>
        <dbReference type="ARBA" id="ARBA00030048"/>
    </source>
</evidence>
<dbReference type="PIRSF" id="PIRSF001563">
    <property type="entry name" value="Folylpolyglu_synth"/>
    <property type="match status" value="1"/>
</dbReference>
<evidence type="ECO:0000256" key="6">
    <source>
        <dbReference type="ARBA" id="ARBA00011245"/>
    </source>
</evidence>
<dbReference type="NCBIfam" id="TIGR01499">
    <property type="entry name" value="folC"/>
    <property type="match status" value="1"/>
</dbReference>
<evidence type="ECO:0000256" key="12">
    <source>
        <dbReference type="ARBA" id="ARBA00022741"/>
    </source>
</evidence>
<evidence type="ECO:0000256" key="4">
    <source>
        <dbReference type="ARBA" id="ARBA00005150"/>
    </source>
</evidence>
<gene>
    <name evidence="26" type="ORF">RED65_09144</name>
</gene>
<dbReference type="RefSeq" id="WP_007016966.1">
    <property type="nucleotide sequence ID" value="NZ_CH724113.1"/>
</dbReference>
<dbReference type="InterPro" id="IPR013221">
    <property type="entry name" value="Mur_ligase_cen"/>
</dbReference>
<comment type="pathway">
    <text evidence="4">Cofactor biosynthesis; tetrahydrofolylpolyglutamate biosynthesis.</text>
</comment>
<comment type="catalytic activity">
    <reaction evidence="21">
        <text>(6R)-5,10-methylenetetrahydrofolyl-(gamma-L-Glu)(n) + L-glutamate + ATP = (6R)-5,10-methylenetetrahydrofolyl-(gamma-L-Glu)(n+1) + ADP + phosphate + H(+)</text>
        <dbReference type="Rhea" id="RHEA:51912"/>
        <dbReference type="Rhea" id="RHEA-COMP:13257"/>
        <dbReference type="Rhea" id="RHEA-COMP:13258"/>
        <dbReference type="ChEBI" id="CHEBI:15378"/>
        <dbReference type="ChEBI" id="CHEBI:29985"/>
        <dbReference type="ChEBI" id="CHEBI:30616"/>
        <dbReference type="ChEBI" id="CHEBI:43474"/>
        <dbReference type="ChEBI" id="CHEBI:136572"/>
        <dbReference type="ChEBI" id="CHEBI:456216"/>
        <dbReference type="EC" id="6.3.2.17"/>
    </reaction>
</comment>
<sequence length="422" mass="46474">MSRNLDQWLQYLESAHPKDIDLGLDRVRAVAERLDLIKPAKYVVLVAGTNGKGTTVATCGELFRQSGFSVGVFTSPHITKYNERVSINGKQVSDAQLIDSFEAIESKRGDISLTYFEVSALSALYLFKQANVEAAVLEIGLGGRLDAVNLVDPDVSIVTSIGLDHQDWLGDTLDKIGYEKAGVYRQSKPAICGQVNPPSGLLAHANEIDAKLLIKHQDFHHQLNEQGGFDWFGVNASGERIVFNDLPLPKVPIENACTALQAMMMLPIEWAIEDVRLALQNVFVEGRLQAFCYQGSSGQSVSGMLDVGHNPQAAEFLLQYIPETKGRVFAVLAMLQDKNPNDVVTALKDRVDQWCFAGLQGYRGQTAQELMSRIDHLPHGSRDFHSVSQAMECVMEEVTCDDYVVVLGSFLTVSAAKSWLEQ</sequence>
<evidence type="ECO:0000256" key="17">
    <source>
        <dbReference type="ARBA" id="ARBA00030592"/>
    </source>
</evidence>
<evidence type="ECO:0000256" key="9">
    <source>
        <dbReference type="ARBA" id="ARBA00019357"/>
    </source>
</evidence>
<evidence type="ECO:0000256" key="3">
    <source>
        <dbReference type="ARBA" id="ARBA00004799"/>
    </source>
</evidence>
<keyword evidence="10 23" id="KW-0436">Ligase</keyword>
<dbReference type="STRING" id="207949.RED65_09144"/>
<dbReference type="InterPro" id="IPR004101">
    <property type="entry name" value="Mur_ligase_C"/>
</dbReference>
<dbReference type="GO" id="GO:0008841">
    <property type="term" value="F:dihydrofolate synthase activity"/>
    <property type="evidence" value="ECO:0007669"/>
    <property type="project" value="UniProtKB-EC"/>
</dbReference>
<dbReference type="UniPathway" id="UPA00077">
    <property type="reaction ID" value="UER00157"/>
</dbReference>